<name>A0A0D2EV52_CLAB1</name>
<gene>
    <name evidence="1" type="ORF">Z519_05051</name>
</gene>
<dbReference type="VEuPathDB" id="FungiDB:Z519_05051"/>
<reference evidence="1" key="1">
    <citation type="submission" date="2015-01" db="EMBL/GenBank/DDBJ databases">
        <title>The Genome Sequence of Cladophialophora bantiana CBS 173.52.</title>
        <authorList>
            <consortium name="The Broad Institute Genomics Platform"/>
            <person name="Cuomo C."/>
            <person name="de Hoog S."/>
            <person name="Gorbushina A."/>
            <person name="Stielow B."/>
            <person name="Teixiera M."/>
            <person name="Abouelleil A."/>
            <person name="Chapman S.B."/>
            <person name="Priest M."/>
            <person name="Young S.K."/>
            <person name="Wortman J."/>
            <person name="Nusbaum C."/>
            <person name="Birren B."/>
        </authorList>
    </citation>
    <scope>NUCLEOTIDE SEQUENCE [LARGE SCALE GENOMIC DNA]</scope>
    <source>
        <strain evidence="1">CBS 173.52</strain>
    </source>
</reference>
<dbReference type="GeneID" id="27697979"/>
<evidence type="ECO:0000313" key="2">
    <source>
        <dbReference type="Proteomes" id="UP000053789"/>
    </source>
</evidence>
<dbReference type="AlphaFoldDB" id="A0A0D2EV52"/>
<organism evidence="1 2">
    <name type="scientific">Cladophialophora bantiana (strain ATCC 10958 / CBS 173.52 / CDC B-1940 / NIH 8579)</name>
    <name type="common">Xylohypha bantiana</name>
    <dbReference type="NCBI Taxonomy" id="1442370"/>
    <lineage>
        <taxon>Eukaryota</taxon>
        <taxon>Fungi</taxon>
        <taxon>Dikarya</taxon>
        <taxon>Ascomycota</taxon>
        <taxon>Pezizomycotina</taxon>
        <taxon>Eurotiomycetes</taxon>
        <taxon>Chaetothyriomycetidae</taxon>
        <taxon>Chaetothyriales</taxon>
        <taxon>Herpotrichiellaceae</taxon>
        <taxon>Cladophialophora</taxon>
    </lineage>
</organism>
<accession>A0A0D2EV52</accession>
<proteinExistence type="predicted"/>
<dbReference type="Proteomes" id="UP000053789">
    <property type="component" value="Unassembled WGS sequence"/>
</dbReference>
<keyword evidence="2" id="KW-1185">Reference proteome</keyword>
<evidence type="ECO:0000313" key="1">
    <source>
        <dbReference type="EMBL" id="KIW93736.1"/>
    </source>
</evidence>
<protein>
    <submittedName>
        <fullName evidence="1">Uncharacterized protein</fullName>
    </submittedName>
</protein>
<dbReference type="HOGENOM" id="CLU_2061239_0_0_1"/>
<dbReference type="EMBL" id="KN846986">
    <property type="protein sequence ID" value="KIW93736.1"/>
    <property type="molecule type" value="Genomic_DNA"/>
</dbReference>
<sequence>MAEKIQAFYGEVRPTLENVFRRTVNNSSTDTGALLDALLKDTELDMARFASIDATNTMQAYCRVAPKDMVDSFGMYPMEQCLLNELPEPFKPAIVFALDDAMVTRIAGNLQSQLLNSKS</sequence>
<dbReference type="OrthoDB" id="415706at2759"/>
<dbReference type="RefSeq" id="XP_016620405.1">
    <property type="nucleotide sequence ID" value="XM_016762792.1"/>
</dbReference>